<evidence type="ECO:0000256" key="10">
    <source>
        <dbReference type="ARBA" id="ARBA00023125"/>
    </source>
</evidence>
<evidence type="ECO:0000256" key="12">
    <source>
        <dbReference type="ARBA" id="ARBA00023235"/>
    </source>
</evidence>
<name>A0ABZ0S3P9_9GAMM</name>
<keyword evidence="2 15" id="KW-0479">Metal-binding</keyword>
<dbReference type="InterPro" id="IPR011604">
    <property type="entry name" value="PDDEXK-like_dom_sf"/>
</dbReference>
<dbReference type="PANTHER" id="PTHR11070">
    <property type="entry name" value="UVRD / RECB / PCRA DNA HELICASE FAMILY MEMBER"/>
    <property type="match status" value="1"/>
</dbReference>
<dbReference type="InterPro" id="IPR027417">
    <property type="entry name" value="P-loop_NTPase"/>
</dbReference>
<feature type="active site" description="For nuclease activity" evidence="15">
    <location>
        <position position="1118"/>
    </location>
</feature>
<dbReference type="Pfam" id="PF00580">
    <property type="entry name" value="UvrD-helicase"/>
    <property type="match status" value="1"/>
</dbReference>
<dbReference type="Pfam" id="PF12705">
    <property type="entry name" value="PDDEXK_1"/>
    <property type="match status" value="1"/>
</dbReference>
<evidence type="ECO:0000256" key="8">
    <source>
        <dbReference type="ARBA" id="ARBA00022840"/>
    </source>
</evidence>
<dbReference type="EC" id="5.6.2.4" evidence="15"/>
<gene>
    <name evidence="15 19" type="primary">recB</name>
    <name evidence="19" type="ORF">Thiowin_00658</name>
</gene>
<dbReference type="InterPro" id="IPR014017">
    <property type="entry name" value="DNA_helicase_UvrD-like_C"/>
</dbReference>
<comment type="catalytic activity">
    <reaction evidence="15">
        <text>Exonucleolytic cleavage (in the presence of ATP) in either 5'- to 3'- or 3'- to 5'-direction to yield 5'-phosphooligonucleotides.</text>
        <dbReference type="EC" id="3.1.11.5"/>
    </reaction>
</comment>
<dbReference type="SUPFAM" id="SSF52540">
    <property type="entry name" value="P-loop containing nucleoside triphosphate hydrolases"/>
    <property type="match status" value="1"/>
</dbReference>
<feature type="domain" description="UvrD-like helicase ATP-binding" evidence="17">
    <location>
        <begin position="1"/>
        <end position="450"/>
    </location>
</feature>
<evidence type="ECO:0000256" key="5">
    <source>
        <dbReference type="ARBA" id="ARBA00022801"/>
    </source>
</evidence>
<dbReference type="SUPFAM" id="SSF52980">
    <property type="entry name" value="Restriction endonuclease-like"/>
    <property type="match status" value="1"/>
</dbReference>
<feature type="domain" description="UvrD-like helicase C-terminal" evidence="18">
    <location>
        <begin position="489"/>
        <end position="755"/>
    </location>
</feature>
<evidence type="ECO:0000256" key="13">
    <source>
        <dbReference type="ARBA" id="ARBA00034617"/>
    </source>
</evidence>
<protein>
    <recommendedName>
        <fullName evidence="15">RecBCD enzyme subunit RecB</fullName>
        <ecNumber evidence="15">3.1.11.5</ecNumber>
        <ecNumber evidence="15">5.6.2.4</ecNumber>
    </recommendedName>
    <alternativeName>
        <fullName evidence="15">DNA 3'-5' helicase subunit RecB</fullName>
    </alternativeName>
    <alternativeName>
        <fullName evidence="15">Exonuclease V subunit RecB</fullName>
        <shortName evidence="15">ExoV subunit RecB</shortName>
    </alternativeName>
    <alternativeName>
        <fullName evidence="15">Helicase/nuclease RecBCD subunit RecB</fullName>
    </alternativeName>
</protein>
<dbReference type="InterPro" id="IPR004586">
    <property type="entry name" value="RecB"/>
</dbReference>
<comment type="cofactor">
    <cofactor evidence="15">
        <name>Mg(2+)</name>
        <dbReference type="ChEBI" id="CHEBI:18420"/>
    </cofactor>
    <text evidence="15">Binds 1 Mg(2+) ion per subunit.</text>
</comment>
<dbReference type="InterPro" id="IPR014016">
    <property type="entry name" value="UvrD-like_ATP-bd"/>
</dbReference>
<comment type="function">
    <text evidence="15">A helicase/nuclease that prepares dsDNA breaks (DSB) for recombinational DNA repair. Binds to DSBs and unwinds DNA via a highly rapid and processive ATP-dependent bidirectional helicase activity. Unwinds dsDNA until it encounters a Chi (crossover hotspot instigator) sequence from the 3' direction. Cuts ssDNA a few nucleotides 3' to the Chi site. The properties and activities of the enzyme are changed at Chi. The Chi-altered holoenzyme produces a long 3'-ssDNA overhang and facilitates RecA-binding to the ssDNA for homologous DNA recombination and repair. Holoenzyme degrades any linearized DNA that is unable to undergo homologous recombination. In the holoenzyme this subunit contributes ATPase, 3'-5' helicase, exonuclease activity and loads RecA onto ssDNA.</text>
</comment>
<dbReference type="EC" id="3.1.11.5" evidence="15"/>
<evidence type="ECO:0000313" key="20">
    <source>
        <dbReference type="Proteomes" id="UP001432180"/>
    </source>
</evidence>
<evidence type="ECO:0000259" key="17">
    <source>
        <dbReference type="PROSITE" id="PS51198"/>
    </source>
</evidence>
<dbReference type="EMBL" id="CP121472">
    <property type="protein sequence ID" value="WPL15741.1"/>
    <property type="molecule type" value="Genomic_DNA"/>
</dbReference>
<keyword evidence="7 15" id="KW-0269">Exonuclease</keyword>
<dbReference type="Gene3D" id="1.10.486.10">
    <property type="entry name" value="PCRA, domain 4"/>
    <property type="match status" value="1"/>
</dbReference>
<dbReference type="NCBIfam" id="TIGR00609">
    <property type="entry name" value="recB"/>
    <property type="match status" value="1"/>
</dbReference>
<dbReference type="InterPro" id="IPR038726">
    <property type="entry name" value="PDDEXK_AddAB-type"/>
</dbReference>
<evidence type="ECO:0000313" key="19">
    <source>
        <dbReference type="EMBL" id="WPL15741.1"/>
    </source>
</evidence>
<feature type="region of interest" description="Nuclease activity, interacts with RecD and RecA" evidence="15">
    <location>
        <begin position="923"/>
        <end position="1219"/>
    </location>
</feature>
<dbReference type="Gene3D" id="1.10.3170.10">
    <property type="entry name" value="Recbcd, chain B, domain 2"/>
    <property type="match status" value="1"/>
</dbReference>
<keyword evidence="12 15" id="KW-0413">Isomerase</keyword>
<dbReference type="PANTHER" id="PTHR11070:SF23">
    <property type="entry name" value="RECBCD ENZYME SUBUNIT RECB"/>
    <property type="match status" value="1"/>
</dbReference>
<evidence type="ECO:0000256" key="14">
    <source>
        <dbReference type="ARBA" id="ARBA00048988"/>
    </source>
</evidence>
<keyword evidence="6 15" id="KW-0347">Helicase</keyword>
<dbReference type="Gene3D" id="3.40.50.300">
    <property type="entry name" value="P-loop containing nucleotide triphosphate hydrolases"/>
    <property type="match status" value="2"/>
</dbReference>
<comment type="subunit">
    <text evidence="15">Heterotrimer of RecB, RecC and RecD. All subunits contribute to DNA-binding. Interacts with RecA.</text>
</comment>
<keyword evidence="4 15" id="KW-0227">DNA damage</keyword>
<dbReference type="PROSITE" id="PS51217">
    <property type="entry name" value="UVRD_HELICASE_CTER"/>
    <property type="match status" value="1"/>
</dbReference>
<reference evidence="19 20" key="1">
    <citation type="journal article" date="2023" name="Microorganisms">
        <title>Thiorhodovibrio frisius and Trv. litoralis spp. nov., Two Novel Members from a Clade of Fastidious Purple Sulfur Bacteria That Exhibit Unique Red-Shifted Light-Harvesting Capabilities.</title>
        <authorList>
            <person name="Methner A."/>
            <person name="Kuzyk S.B."/>
            <person name="Petersen J."/>
            <person name="Bauer S."/>
            <person name="Brinkmann H."/>
            <person name="Sichau K."/>
            <person name="Wanner G."/>
            <person name="Wolf J."/>
            <person name="Neumann-Schaal M."/>
            <person name="Henke P."/>
            <person name="Tank M."/>
            <person name="Sproer C."/>
            <person name="Bunk B."/>
            <person name="Overmann J."/>
        </authorList>
    </citation>
    <scope>NUCLEOTIDE SEQUENCE [LARGE SCALE GENOMIC DNA]</scope>
    <source>
        <strain evidence="19 20">DSM 6702</strain>
    </source>
</reference>
<comment type="domain">
    <text evidence="15">The C-terminal domain has nuclease activity and interacts with RecD. It interacts with RecA, facilitating its loading onto ssDNA.</text>
</comment>
<comment type="catalytic activity">
    <reaction evidence="13 15">
        <text>Couples ATP hydrolysis with the unwinding of duplex DNA by translocating in the 3'-5' direction.</text>
        <dbReference type="EC" id="5.6.2.4"/>
    </reaction>
</comment>
<sequence length="1219" mass="134678">MKQADPLTLPLHGTVLVEASAGTGKTFTIATLYLRLLIEAGHSVDQILVVTFTEAATQELKERVRARIGEALSWLAQPDLGPLAYKDPVLHALLGAVSDPAEATRFLVDQLARMDEAAIHTIHGFCKRTLEAFAFESGITFSAEFMTDDRPLRRQGAADYWRARVATASPEDVEWIAAHWSEGPDRLLGDLDRTLASEDLRLLPDVTEESLESTRAELLELLEQFGHAWHAGKEEVAAILEDGSVINHRSYNRNVRQAALEAGDEVARLKELPTSLPTSFERLTSTMIAEKTKPEAEIPQHLIFDLCEQIQNLHAQLATLPRALFLRRARESIRAAMEREKGQLRAMFFDDLLSRLDRALASPGGVAFAERIRTRLPVALVDEFQDTDPAQARIFQAIHGGRQDACLLLCGDPKQAIYGFRGADIFAYMRAKRQTPETARFTLATNWRSSSRLVGAFNRLFQAAENPFLFDPDISYEEIDPSPRADKEPLCIRGTEPIPLEIRHLRVTEQNASKNPKGCIRAVAAKAALAAYCAERVAELLTLADAGQATLGDRALTSADIAVLVRSRAEGELVQEALRERGVGSVSLSEDSVYDSEDAEAMGLVLEAIATPGDEPLLRAALATGLLGVDAPTLARLAEQERDWEAVTARFLRYRELWETRGFMVAFQALLDGEAVPRRLLARPDGERRMTNVLQLAELLQVAAREHRGLPALLTWFRGQRAGGAETRGGAEDDQLRLESDHGLVTVMTLHKSKGLEFPVVLMPFPWSYYQGDNKRKPPPLFHDRDKGDLLLDLGSPEIDTHRALARVEQLAEQLRLFYVGVTRAAKLCILGWGKVNGAEGSGLAYLLHQDASSSALEPKNRLKQLDDAGIRADLERLAAGAPDGILIGEVEEDAGHHWQGRANASSSLAPASLTRPLEAASRWRVTSYSGLIAGRDPEQPDHDAVAAPTPAADADALIDDQSAPPDPVFDLPAGTRFGELVHQLFELLDFQAAGRDQLLALIARLSARFGPLAQLQGDQGQNWQQGLATLVERVLDTPLDEAGEPCLRAIARADRLDELEFHLPVSLLSPPALATALSGDARYAGIADGLTFAEMRGLLRGFIDLVFRHDARYYLVDYKSNRLGRTFAAYRQEGMAQAIRAHRYDLQYLLYTLALHRYLRQRLPGYHYETHFGGVRYLFLRGMHPEQGSSAGVWSDRPPLAVIERLDQLFRSDQKEAA</sequence>
<comment type="catalytic activity">
    <reaction evidence="14 15">
        <text>ATP + H2O = ADP + phosphate + H(+)</text>
        <dbReference type="Rhea" id="RHEA:13065"/>
        <dbReference type="ChEBI" id="CHEBI:15377"/>
        <dbReference type="ChEBI" id="CHEBI:15378"/>
        <dbReference type="ChEBI" id="CHEBI:30616"/>
        <dbReference type="ChEBI" id="CHEBI:43474"/>
        <dbReference type="ChEBI" id="CHEBI:456216"/>
        <dbReference type="EC" id="5.6.2.4"/>
    </reaction>
</comment>
<keyword evidence="5 15" id="KW-0378">Hydrolase</keyword>
<evidence type="ECO:0000256" key="16">
    <source>
        <dbReference type="PROSITE-ProRule" id="PRU00560"/>
    </source>
</evidence>
<comment type="domain">
    <text evidence="15">The N-terminal DNA-binding domain is a ssDNA-dependent ATPase and has ATP-dependent 3'-5' helicase function. This domain interacts with RecC.</text>
</comment>
<feature type="binding site" evidence="16">
    <location>
        <begin position="19"/>
        <end position="26"/>
    </location>
    <ligand>
        <name>ATP</name>
        <dbReference type="ChEBI" id="CHEBI:30616"/>
    </ligand>
</feature>
<keyword evidence="3 15" id="KW-0547">Nucleotide-binding</keyword>
<dbReference type="InterPro" id="IPR000212">
    <property type="entry name" value="DNA_helicase_UvrD/REP"/>
</dbReference>
<comment type="miscellaneous">
    <text evidence="15">In the RecBCD complex, RecB has a slow 3'-5' helicase, an exonuclease activity and loads RecA onto ssDNA, RecD has a fast 5'-3' helicase activity, while RecC stimulates the ATPase and processivity of the RecB helicase and contributes to recognition of the Chi site.</text>
</comment>
<dbReference type="GO" id="GO:0008854">
    <property type="term" value="F:exodeoxyribonuclease V activity"/>
    <property type="evidence" value="ECO:0007669"/>
    <property type="project" value="UniProtKB-EC"/>
</dbReference>
<dbReference type="Gene3D" id="3.90.320.10">
    <property type="match status" value="1"/>
</dbReference>
<organism evidence="19 20">
    <name type="scientific">Thiorhodovibrio winogradskyi</name>
    <dbReference type="NCBI Taxonomy" id="77007"/>
    <lineage>
        <taxon>Bacteria</taxon>
        <taxon>Pseudomonadati</taxon>
        <taxon>Pseudomonadota</taxon>
        <taxon>Gammaproteobacteria</taxon>
        <taxon>Chromatiales</taxon>
        <taxon>Chromatiaceae</taxon>
        <taxon>Thiorhodovibrio</taxon>
    </lineage>
</organism>
<keyword evidence="1 15" id="KW-0540">Nuclease</keyword>
<keyword evidence="9 15" id="KW-0460">Magnesium</keyword>
<accession>A0ABZ0S3P9</accession>
<evidence type="ECO:0000256" key="9">
    <source>
        <dbReference type="ARBA" id="ARBA00022842"/>
    </source>
</evidence>
<evidence type="ECO:0000256" key="3">
    <source>
        <dbReference type="ARBA" id="ARBA00022741"/>
    </source>
</evidence>
<keyword evidence="8 15" id="KW-0067">ATP-binding</keyword>
<feature type="region of interest" description="DNA-binding and helicase activity, interacts with RecC" evidence="15">
    <location>
        <begin position="1"/>
        <end position="872"/>
    </location>
</feature>
<comment type="similarity">
    <text evidence="15">Belongs to the helicase family. UvrD subfamily.</text>
</comment>
<keyword evidence="20" id="KW-1185">Reference proteome</keyword>
<feature type="binding site" evidence="15">
    <location>
        <position position="1118"/>
    </location>
    <ligand>
        <name>Mg(2+)</name>
        <dbReference type="ChEBI" id="CHEBI:18420"/>
    </ligand>
</feature>
<dbReference type="RefSeq" id="WP_328986293.1">
    <property type="nucleotide sequence ID" value="NZ_CP121472.1"/>
</dbReference>
<dbReference type="Pfam" id="PF13361">
    <property type="entry name" value="UvrD_C"/>
    <property type="match status" value="1"/>
</dbReference>
<evidence type="ECO:0000256" key="7">
    <source>
        <dbReference type="ARBA" id="ARBA00022839"/>
    </source>
</evidence>
<evidence type="ECO:0000256" key="11">
    <source>
        <dbReference type="ARBA" id="ARBA00023204"/>
    </source>
</evidence>
<keyword evidence="10 15" id="KW-0238">DNA-binding</keyword>
<feature type="binding site" evidence="15">
    <location>
        <position position="1105"/>
    </location>
    <ligand>
        <name>Mg(2+)</name>
        <dbReference type="ChEBI" id="CHEBI:18420"/>
    </ligand>
</feature>
<dbReference type="CDD" id="cd22352">
    <property type="entry name" value="RecB_C-like"/>
    <property type="match status" value="1"/>
</dbReference>
<evidence type="ECO:0000256" key="1">
    <source>
        <dbReference type="ARBA" id="ARBA00022722"/>
    </source>
</evidence>
<evidence type="ECO:0000256" key="6">
    <source>
        <dbReference type="ARBA" id="ARBA00022806"/>
    </source>
</evidence>
<dbReference type="InterPro" id="IPR011335">
    <property type="entry name" value="Restrct_endonuc-II-like"/>
</dbReference>
<dbReference type="Proteomes" id="UP001432180">
    <property type="component" value="Chromosome"/>
</dbReference>
<evidence type="ECO:0000256" key="4">
    <source>
        <dbReference type="ARBA" id="ARBA00022763"/>
    </source>
</evidence>
<dbReference type="HAMAP" id="MF_01485">
    <property type="entry name" value="RecB"/>
    <property type="match status" value="1"/>
</dbReference>
<dbReference type="PROSITE" id="PS51198">
    <property type="entry name" value="UVRD_HELICASE_ATP_BIND"/>
    <property type="match status" value="1"/>
</dbReference>
<proteinExistence type="inferred from homology"/>
<evidence type="ECO:0000259" key="18">
    <source>
        <dbReference type="PROSITE" id="PS51217"/>
    </source>
</evidence>
<feature type="binding site" evidence="15">
    <location>
        <position position="983"/>
    </location>
    <ligand>
        <name>Mg(2+)</name>
        <dbReference type="ChEBI" id="CHEBI:18420"/>
    </ligand>
</feature>
<evidence type="ECO:0000256" key="2">
    <source>
        <dbReference type="ARBA" id="ARBA00022723"/>
    </source>
</evidence>
<keyword evidence="11 15" id="KW-0234">DNA repair</keyword>
<evidence type="ECO:0000256" key="15">
    <source>
        <dbReference type="HAMAP-Rule" id="MF_01485"/>
    </source>
</evidence>